<feature type="domain" description="DUF2760" evidence="1">
    <location>
        <begin position="82"/>
        <end position="205"/>
    </location>
</feature>
<gene>
    <name evidence="2" type="ORF">JIN82_16960</name>
</gene>
<dbReference type="RefSeq" id="WP_200312863.1">
    <property type="nucleotide sequence ID" value="NZ_JAENIM010000047.1"/>
</dbReference>
<accession>A0A8J7SQ94</accession>
<evidence type="ECO:0000313" key="3">
    <source>
        <dbReference type="Proteomes" id="UP000624703"/>
    </source>
</evidence>
<organism evidence="2 3">
    <name type="scientific">Persicirhabdus sediminis</name>
    <dbReference type="NCBI Taxonomy" id="454144"/>
    <lineage>
        <taxon>Bacteria</taxon>
        <taxon>Pseudomonadati</taxon>
        <taxon>Verrucomicrobiota</taxon>
        <taxon>Verrucomicrobiia</taxon>
        <taxon>Verrucomicrobiales</taxon>
        <taxon>Verrucomicrobiaceae</taxon>
        <taxon>Persicirhabdus</taxon>
    </lineage>
</organism>
<proteinExistence type="predicted"/>
<dbReference type="EMBL" id="JAENIM010000047">
    <property type="protein sequence ID" value="MBK1792858.1"/>
    <property type="molecule type" value="Genomic_DNA"/>
</dbReference>
<sequence>MKAYTKIAAVLLLVAIALLFVPALSDQSVAIAGIALALALITTAGIFTAKPAAAPAEIKPAEVEAVKPAAPKAAPAKADDHSEVITLLGIMQEKGRLIDFLMDDITAYQDGQVGAAARIVHQGCKAALHEHFEIVPVSETVEGQAITVPAGYAADEFRLVGKLSGEAPFNGKLVHKGWKTNKVKLPRALNADSDKLAAITPAEVEIN</sequence>
<evidence type="ECO:0000313" key="2">
    <source>
        <dbReference type="EMBL" id="MBK1792858.1"/>
    </source>
</evidence>
<evidence type="ECO:0000259" key="1">
    <source>
        <dbReference type="Pfam" id="PF10816"/>
    </source>
</evidence>
<dbReference type="AlphaFoldDB" id="A0A8J7SQ94"/>
<reference evidence="2" key="1">
    <citation type="submission" date="2021-01" db="EMBL/GenBank/DDBJ databases">
        <title>Modified the classification status of verrucomicrobia.</title>
        <authorList>
            <person name="Feng X."/>
        </authorList>
    </citation>
    <scope>NUCLEOTIDE SEQUENCE</scope>
    <source>
        <strain evidence="2">_KCTC 22039</strain>
    </source>
</reference>
<name>A0A8J7SQ94_9BACT</name>
<keyword evidence="3" id="KW-1185">Reference proteome</keyword>
<comment type="caution">
    <text evidence="2">The sequence shown here is derived from an EMBL/GenBank/DDBJ whole genome shotgun (WGS) entry which is preliminary data.</text>
</comment>
<protein>
    <submittedName>
        <fullName evidence="2">DUF2760 domain-containing protein</fullName>
    </submittedName>
</protein>
<dbReference type="Pfam" id="PF10816">
    <property type="entry name" value="DUF2760"/>
    <property type="match status" value="1"/>
</dbReference>
<dbReference type="Proteomes" id="UP000624703">
    <property type="component" value="Unassembled WGS sequence"/>
</dbReference>
<dbReference type="InterPro" id="IPR021212">
    <property type="entry name" value="DUF2760"/>
</dbReference>